<dbReference type="Pfam" id="PF02894">
    <property type="entry name" value="GFO_IDH_MocA_C"/>
    <property type="match status" value="1"/>
</dbReference>
<dbReference type="KEGG" id="obg:Verru16b_01270"/>
<dbReference type="SUPFAM" id="SSF51735">
    <property type="entry name" value="NAD(P)-binding Rossmann-fold domains"/>
    <property type="match status" value="1"/>
</dbReference>
<dbReference type="InterPro" id="IPR051450">
    <property type="entry name" value="Gfo/Idh/MocA_Oxidoreductases"/>
</dbReference>
<name>A0A1D8ATI7_9BACT</name>
<dbReference type="InterPro" id="IPR004104">
    <property type="entry name" value="Gfo/Idh/MocA-like_OxRdtase_C"/>
</dbReference>
<keyword evidence="3" id="KW-0560">Oxidoreductase</keyword>
<dbReference type="GO" id="GO:0000166">
    <property type="term" value="F:nucleotide binding"/>
    <property type="evidence" value="ECO:0007669"/>
    <property type="project" value="InterPro"/>
</dbReference>
<keyword evidence="4" id="KW-1185">Reference proteome</keyword>
<dbReference type="EMBL" id="CP016094">
    <property type="protein sequence ID" value="AOS44209.1"/>
    <property type="molecule type" value="Genomic_DNA"/>
</dbReference>
<reference evidence="3 4" key="1">
    <citation type="submission" date="2016-06" db="EMBL/GenBank/DDBJ databases">
        <title>Three novel species with peptidoglycan cell walls form the new genus Lacunisphaera gen. nov. in the family Opitutaceae of the verrucomicrobial subdivision 4.</title>
        <authorList>
            <person name="Rast P."/>
            <person name="Gloeckner I."/>
            <person name="Jogler M."/>
            <person name="Boedeker C."/>
            <person name="Jeske O."/>
            <person name="Wiegand S."/>
            <person name="Reinhardt R."/>
            <person name="Schumann P."/>
            <person name="Rohde M."/>
            <person name="Spring S."/>
            <person name="Gloeckner F.O."/>
            <person name="Jogler C."/>
        </authorList>
    </citation>
    <scope>NUCLEOTIDE SEQUENCE [LARGE SCALE GENOMIC DNA]</scope>
    <source>
        <strain evidence="3 4">IG16b</strain>
    </source>
</reference>
<organism evidence="3 4">
    <name type="scientific">Lacunisphaera limnophila</name>
    <dbReference type="NCBI Taxonomy" id="1838286"/>
    <lineage>
        <taxon>Bacteria</taxon>
        <taxon>Pseudomonadati</taxon>
        <taxon>Verrucomicrobiota</taxon>
        <taxon>Opitutia</taxon>
        <taxon>Opitutales</taxon>
        <taxon>Opitutaceae</taxon>
        <taxon>Lacunisphaera</taxon>
    </lineage>
</organism>
<accession>A0A1D8ATI7</accession>
<sequence>MTKKRFAFVGTGGRAISFIEPLVTTYRDTNELVAICDLSPARMAYYNGLLAGDWAYHAVPAYPAAQFDAMLRETKPDTVFVCSKDDTHHDYIIRALRAGCDVITEKPLTIDAAKCHAILEAQRASGRRVRVAFNYRWAPFRTKVKELIASGVIGKVRSVNLEYLLDTNHGADYFRRWHSHAAESGTLLVHKSTHHFDLVNWWLDAIPAQVFAYGDLVFYGKKNAVARGDGALTAYPRYTGHPEAKDDPFRLDLDESESFRRIYRAGEADSGYIRDQNVFREGIDIPDQMSLNVRYRTGELLTYSLVCYSPREGMRVCFNGDRGRIEYHEFIGSHMNRAVRPKDFKLEDDRPGQEAEGEWIKVYPHFQTGYTVPMPVIKAAHGGADEILNRSFYAPGATDADAWGRFAGHEQGAASILVGIAGLESIRRNQPVNLTDLVSLRPEATKLSQLV</sequence>
<dbReference type="InterPro" id="IPR036291">
    <property type="entry name" value="NAD(P)-bd_dom_sf"/>
</dbReference>
<dbReference type="Gene3D" id="3.30.360.10">
    <property type="entry name" value="Dihydrodipicolinate Reductase, domain 2"/>
    <property type="match status" value="1"/>
</dbReference>
<dbReference type="GO" id="GO:0016491">
    <property type="term" value="F:oxidoreductase activity"/>
    <property type="evidence" value="ECO:0007669"/>
    <property type="project" value="UniProtKB-KW"/>
</dbReference>
<dbReference type="OrthoDB" id="9781031at2"/>
<dbReference type="STRING" id="1838286.Verru16b_01270"/>
<dbReference type="Proteomes" id="UP000095228">
    <property type="component" value="Chromosome"/>
</dbReference>
<protein>
    <submittedName>
        <fullName evidence="3">Oxidoreductase YteT</fullName>
        <ecNumber evidence="3">1.-.-.-</ecNumber>
    </submittedName>
</protein>
<dbReference type="SUPFAM" id="SSF55347">
    <property type="entry name" value="Glyceraldehyde-3-phosphate dehydrogenase-like, C-terminal domain"/>
    <property type="match status" value="1"/>
</dbReference>
<evidence type="ECO:0000259" key="2">
    <source>
        <dbReference type="Pfam" id="PF02894"/>
    </source>
</evidence>
<dbReference type="EC" id="1.-.-.-" evidence="3"/>
<evidence type="ECO:0000259" key="1">
    <source>
        <dbReference type="Pfam" id="PF01408"/>
    </source>
</evidence>
<feature type="domain" description="Gfo/Idh/MocA-like oxidoreductase C-terminal" evidence="2">
    <location>
        <begin position="145"/>
        <end position="434"/>
    </location>
</feature>
<gene>
    <name evidence="3" type="primary">yteT_2</name>
    <name evidence="3" type="ORF">Verru16b_01270</name>
</gene>
<evidence type="ECO:0000313" key="3">
    <source>
        <dbReference type="EMBL" id="AOS44209.1"/>
    </source>
</evidence>
<dbReference type="AlphaFoldDB" id="A0A1D8ATI7"/>
<evidence type="ECO:0000313" key="4">
    <source>
        <dbReference type="Proteomes" id="UP000095228"/>
    </source>
</evidence>
<dbReference type="Gene3D" id="3.40.50.720">
    <property type="entry name" value="NAD(P)-binding Rossmann-like Domain"/>
    <property type="match status" value="1"/>
</dbReference>
<proteinExistence type="predicted"/>
<dbReference type="PANTHER" id="PTHR43377:SF2">
    <property type="entry name" value="BINDING ROSSMANN FOLD OXIDOREDUCTASE, PUTATIVE (AFU_ORTHOLOGUE AFUA_4G00560)-RELATED"/>
    <property type="match status" value="1"/>
</dbReference>
<dbReference type="Pfam" id="PF01408">
    <property type="entry name" value="GFO_IDH_MocA"/>
    <property type="match status" value="1"/>
</dbReference>
<dbReference type="PATRIC" id="fig|1838286.3.peg.1280"/>
<dbReference type="PANTHER" id="PTHR43377">
    <property type="entry name" value="BILIVERDIN REDUCTASE A"/>
    <property type="match status" value="1"/>
</dbReference>
<dbReference type="InterPro" id="IPR000683">
    <property type="entry name" value="Gfo/Idh/MocA-like_OxRdtase_N"/>
</dbReference>
<feature type="domain" description="Gfo/Idh/MocA-like oxidoreductase N-terminal" evidence="1">
    <location>
        <begin position="5"/>
        <end position="133"/>
    </location>
</feature>
<dbReference type="RefSeq" id="WP_069961486.1">
    <property type="nucleotide sequence ID" value="NZ_CP016094.1"/>
</dbReference>